<evidence type="ECO:0000313" key="2">
    <source>
        <dbReference type="EMBL" id="KAF1816912.1"/>
    </source>
</evidence>
<sequence>MSSSPRSSISSACDSTSSFRSVPDWMSAGLSEGCIESLSGSSGCLSRSYSFDLASDGRPVPPLRSAAMVSEMLELNSNPWESAVIAGRGTGGGIEGAECYHRQSEGSYGGPGANQWANADADIEEWECIPSGGYLPTVREQPFGSRHLVSVLANQILRSTHGFQCTKSHPSTTTLFSRPCCASTSFDHRCAGNRISCNPGHDRREQTPRVSNSISAQTFRAALYPHRKPIASESLSALSG</sequence>
<gene>
    <name evidence="2 4" type="ORF">P152DRAFT_510251</name>
</gene>
<dbReference type="Proteomes" id="UP000504638">
    <property type="component" value="Unplaced"/>
</dbReference>
<proteinExistence type="predicted"/>
<dbReference type="RefSeq" id="XP_033538543.1">
    <property type="nucleotide sequence ID" value="XM_033682649.1"/>
</dbReference>
<name>A0A6G1GFZ8_9PEZI</name>
<evidence type="ECO:0000313" key="3">
    <source>
        <dbReference type="Proteomes" id="UP000504638"/>
    </source>
</evidence>
<feature type="compositionally biased region" description="Low complexity" evidence="1">
    <location>
        <begin position="1"/>
        <end position="18"/>
    </location>
</feature>
<evidence type="ECO:0000313" key="4">
    <source>
        <dbReference type="RefSeq" id="XP_033538543.1"/>
    </source>
</evidence>
<reference evidence="4" key="3">
    <citation type="submission" date="2025-04" db="UniProtKB">
        <authorList>
            <consortium name="RefSeq"/>
        </authorList>
    </citation>
    <scope>IDENTIFICATION</scope>
    <source>
        <strain evidence="4">CBS 781.70</strain>
    </source>
</reference>
<dbReference type="AlphaFoldDB" id="A0A6G1GFZ8"/>
<dbReference type="EMBL" id="ML975149">
    <property type="protein sequence ID" value="KAF1816912.1"/>
    <property type="molecule type" value="Genomic_DNA"/>
</dbReference>
<reference evidence="4" key="2">
    <citation type="submission" date="2020-04" db="EMBL/GenBank/DDBJ databases">
        <authorList>
            <consortium name="NCBI Genome Project"/>
        </authorList>
    </citation>
    <scope>NUCLEOTIDE SEQUENCE</scope>
    <source>
        <strain evidence="4">CBS 781.70</strain>
    </source>
</reference>
<reference evidence="2 4" key="1">
    <citation type="submission" date="2020-01" db="EMBL/GenBank/DDBJ databases">
        <authorList>
            <consortium name="DOE Joint Genome Institute"/>
            <person name="Haridas S."/>
            <person name="Albert R."/>
            <person name="Binder M."/>
            <person name="Bloem J."/>
            <person name="Labutti K."/>
            <person name="Salamov A."/>
            <person name="Andreopoulos B."/>
            <person name="Baker S.E."/>
            <person name="Barry K."/>
            <person name="Bills G."/>
            <person name="Bluhm B.H."/>
            <person name="Cannon C."/>
            <person name="Castanera R."/>
            <person name="Culley D.E."/>
            <person name="Daum C."/>
            <person name="Ezra D."/>
            <person name="Gonzalez J.B."/>
            <person name="Henrissat B."/>
            <person name="Kuo A."/>
            <person name="Liang C."/>
            <person name="Lipzen A."/>
            <person name="Lutzoni F."/>
            <person name="Magnuson J."/>
            <person name="Mondo S."/>
            <person name="Nolan M."/>
            <person name="Ohm R."/>
            <person name="Pangilinan J."/>
            <person name="Park H.-J."/>
            <person name="Ramirez L."/>
            <person name="Alfaro M."/>
            <person name="Sun H."/>
            <person name="Tritt A."/>
            <person name="Yoshinaga Y."/>
            <person name="Zwiers L.-H."/>
            <person name="Turgeon B.G."/>
            <person name="Goodwin S.B."/>
            <person name="Spatafora J.W."/>
            <person name="Crous P.W."/>
            <person name="Grigoriev I.V."/>
        </authorList>
    </citation>
    <scope>NUCLEOTIDE SEQUENCE</scope>
    <source>
        <strain evidence="2 4">CBS 781.70</strain>
    </source>
</reference>
<protein>
    <submittedName>
        <fullName evidence="2 4">Uncharacterized protein</fullName>
    </submittedName>
</protein>
<accession>A0A6G1GFZ8</accession>
<organism evidence="2">
    <name type="scientific">Eremomyces bilateralis CBS 781.70</name>
    <dbReference type="NCBI Taxonomy" id="1392243"/>
    <lineage>
        <taxon>Eukaryota</taxon>
        <taxon>Fungi</taxon>
        <taxon>Dikarya</taxon>
        <taxon>Ascomycota</taxon>
        <taxon>Pezizomycotina</taxon>
        <taxon>Dothideomycetes</taxon>
        <taxon>Dothideomycetes incertae sedis</taxon>
        <taxon>Eremomycetales</taxon>
        <taxon>Eremomycetaceae</taxon>
        <taxon>Eremomyces</taxon>
    </lineage>
</organism>
<dbReference type="GeneID" id="54423219"/>
<evidence type="ECO:0000256" key="1">
    <source>
        <dbReference type="SAM" id="MobiDB-lite"/>
    </source>
</evidence>
<keyword evidence="3" id="KW-1185">Reference proteome</keyword>
<feature type="region of interest" description="Disordered" evidence="1">
    <location>
        <begin position="1"/>
        <end position="20"/>
    </location>
</feature>